<gene>
    <name evidence="2" type="ORF">P154DRAFT_612009</name>
</gene>
<feature type="signal peptide" evidence="1">
    <location>
        <begin position="1"/>
        <end position="19"/>
    </location>
</feature>
<reference evidence="2" key="1">
    <citation type="journal article" date="2020" name="Stud. Mycol.">
        <title>101 Dothideomycetes genomes: a test case for predicting lifestyles and emergence of pathogens.</title>
        <authorList>
            <person name="Haridas S."/>
            <person name="Albert R."/>
            <person name="Binder M."/>
            <person name="Bloem J."/>
            <person name="Labutti K."/>
            <person name="Salamov A."/>
            <person name="Andreopoulos B."/>
            <person name="Baker S."/>
            <person name="Barry K."/>
            <person name="Bills G."/>
            <person name="Bluhm B."/>
            <person name="Cannon C."/>
            <person name="Castanera R."/>
            <person name="Culley D."/>
            <person name="Daum C."/>
            <person name="Ezra D."/>
            <person name="Gonzalez J."/>
            <person name="Henrissat B."/>
            <person name="Kuo A."/>
            <person name="Liang C."/>
            <person name="Lipzen A."/>
            <person name="Lutzoni F."/>
            <person name="Magnuson J."/>
            <person name="Mondo S."/>
            <person name="Nolan M."/>
            <person name="Ohm R."/>
            <person name="Pangilinan J."/>
            <person name="Park H.-J."/>
            <person name="Ramirez L."/>
            <person name="Alfaro M."/>
            <person name="Sun H."/>
            <person name="Tritt A."/>
            <person name="Yoshinaga Y."/>
            <person name="Zwiers L.-H."/>
            <person name="Turgeon B."/>
            <person name="Goodwin S."/>
            <person name="Spatafora J."/>
            <person name="Crous P."/>
            <person name="Grigoriev I."/>
        </authorList>
    </citation>
    <scope>NUCLEOTIDE SEQUENCE</scope>
    <source>
        <strain evidence="2">CBS 123094</strain>
    </source>
</reference>
<evidence type="ECO:0000313" key="3">
    <source>
        <dbReference type="Proteomes" id="UP000799779"/>
    </source>
</evidence>
<keyword evidence="1" id="KW-0732">Signal</keyword>
<evidence type="ECO:0008006" key="4">
    <source>
        <dbReference type="Google" id="ProtNLM"/>
    </source>
</evidence>
<evidence type="ECO:0000256" key="1">
    <source>
        <dbReference type="SAM" id="SignalP"/>
    </source>
</evidence>
<dbReference type="InterPro" id="IPR039535">
    <property type="entry name" value="ASST-like"/>
</dbReference>
<feature type="chain" id="PRO_5025637909" description="Arylsulfotransferase" evidence="1">
    <location>
        <begin position="20"/>
        <end position="486"/>
    </location>
</feature>
<evidence type="ECO:0000313" key="2">
    <source>
        <dbReference type="EMBL" id="KAF1995110.1"/>
    </source>
</evidence>
<dbReference type="Proteomes" id="UP000799779">
    <property type="component" value="Unassembled WGS sequence"/>
</dbReference>
<accession>A0A6A5W083</accession>
<dbReference type="InterPro" id="IPR053143">
    <property type="entry name" value="Arylsulfate_ST"/>
</dbReference>
<keyword evidence="3" id="KW-1185">Reference proteome</keyword>
<organism evidence="2 3">
    <name type="scientific">Amniculicola lignicola CBS 123094</name>
    <dbReference type="NCBI Taxonomy" id="1392246"/>
    <lineage>
        <taxon>Eukaryota</taxon>
        <taxon>Fungi</taxon>
        <taxon>Dikarya</taxon>
        <taxon>Ascomycota</taxon>
        <taxon>Pezizomycotina</taxon>
        <taxon>Dothideomycetes</taxon>
        <taxon>Pleosporomycetidae</taxon>
        <taxon>Pleosporales</taxon>
        <taxon>Amniculicolaceae</taxon>
        <taxon>Amniculicola</taxon>
    </lineage>
</organism>
<dbReference type="EMBL" id="ML977645">
    <property type="protein sequence ID" value="KAF1995110.1"/>
    <property type="molecule type" value="Genomic_DNA"/>
</dbReference>
<dbReference type="Pfam" id="PF14269">
    <property type="entry name" value="Arylsulfotran_2"/>
    <property type="match status" value="1"/>
</dbReference>
<dbReference type="SUPFAM" id="SSF63829">
    <property type="entry name" value="Calcium-dependent phosphotriesterase"/>
    <property type="match status" value="1"/>
</dbReference>
<dbReference type="OrthoDB" id="5427350at2759"/>
<sequence>MKSNGCVAIVFALVATCFADWQFRSRPDLAPPRLNITVPAHPSAESGYIFIAQYNGFDTGSWGPEQPGAYIFRDNGDLVWSSVGYLGGWITNFAPIVWKGKLALKAFEGILDAGHGRMYGKHSILNEKYEIVKTVRPGAHRLVSCHEFRALEGGTVLVETPVSVPIDLKPWGGDGGQNWIVSNGFQEIDIETGDLVFEWYSLDHTDPKYSAFPLEKDGPFDSRNSTNAWNYFHINSVDKNDQGDYLISARNYAAIFKISGKTGKILWQLGGKAGSNFTIPDSVKFAYQHDARFLHRSADGDVEVISFFDNAAHSAGVFLNPFSRARIVKLTHSTGKAEEVHTYPAPDGLSAHSQGNAQVLPNGNIFVNWGQAGAITEFSEEGKVLFHSYLDSEPYGKNVQSYRGFRFNWTGLASEDVAIVALRDPENESEATVYVSRNGDNRRTLPSFRDASTINYNGSTNTLLIALQRSRYPSSYLSYQLELDPE</sequence>
<dbReference type="PANTHER" id="PTHR35340">
    <property type="entry name" value="PQQ ENZYME REPEAT PROTEIN-RELATED"/>
    <property type="match status" value="1"/>
</dbReference>
<proteinExistence type="predicted"/>
<protein>
    <recommendedName>
        <fullName evidence="4">Arylsulfotransferase</fullName>
    </recommendedName>
</protein>
<dbReference type="PANTHER" id="PTHR35340:SF9">
    <property type="entry name" value="ASST-DOMAIN-CONTAINING PROTEIN"/>
    <property type="match status" value="1"/>
</dbReference>
<name>A0A6A5W083_9PLEO</name>
<dbReference type="AlphaFoldDB" id="A0A6A5W083"/>